<keyword evidence="9" id="KW-1185">Reference proteome</keyword>
<dbReference type="EMBL" id="JABFTP020000144">
    <property type="protein sequence ID" value="KAL3283103.1"/>
    <property type="molecule type" value="Genomic_DNA"/>
</dbReference>
<evidence type="ECO:0000256" key="4">
    <source>
        <dbReference type="ARBA" id="ARBA00023204"/>
    </source>
</evidence>
<name>A0ABD2NX28_9CUCU</name>
<evidence type="ECO:0000256" key="3">
    <source>
        <dbReference type="ARBA" id="ARBA00022763"/>
    </source>
</evidence>
<sequence>MVEIQDVRLPEKSNELRTQDLLDHCNALIEKTTNHTDLGKNKLPKNTEGKKIESQIEDEFFCQNLDQLEIVLERVNENTDIISKTIIEEPLVRTEDGDIKDKQKNEIETMDLLTYSTPKRANRDYYNEPNSKKIKISQNLSIARNDKSKMSQVDEITSSDDELFSDLDVVETTPPKVKRSFFERLSCSQTLTHNPTKLTKLVEIDDDSQLNLDFLPPPPGFEDEDDNEEKSDYVTPTEDIQPVTQKESENIIPNSLSPQGIQMVQIKKPLRMKHSSTPRTLSQEFPGLSPISQVKNTNVIEMAHQSKFSPLTVLPKASPLPSPLTSTPKQKSILSFLEPTKKLSLNNIVDNAQSNVSKPKPCIAYSRLKKEEILGIISLCNRKLATRKDKFEPDVTHMIVSVDKNNKLKDHTMKFVSAVAGGVWVVNYKWVKECLAQNTIVNEEQYEVLDASGIPSPRISRLSREKNPLFQGFKFFIAKPFTQTSVQEIEVAIRLLSGTIASSIEDLVDKDKFICIIIAEVSSTEDLYKCESWLETYKVATVDFHWLSLSISRYRLLSLKPYAICGDDCLEDLGYPSALTEDVPSSLTDDTYNN</sequence>
<dbReference type="InterPro" id="IPR031099">
    <property type="entry name" value="BRCA1-associated"/>
</dbReference>
<dbReference type="InterPro" id="IPR001357">
    <property type="entry name" value="BRCT_dom"/>
</dbReference>
<comment type="subcellular location">
    <subcellularLocation>
        <location evidence="1">Nucleus</location>
    </subcellularLocation>
</comment>
<comment type="caution">
    <text evidence="8">The sequence shown here is derived from an EMBL/GenBank/DDBJ whole genome shotgun (WGS) entry which is preliminary data.</text>
</comment>
<feature type="domain" description="BRCT" evidence="7">
    <location>
        <begin position="344"/>
        <end position="448"/>
    </location>
</feature>
<keyword evidence="4" id="KW-0234">DNA repair</keyword>
<dbReference type="SMART" id="SM00292">
    <property type="entry name" value="BRCT"/>
    <property type="match status" value="2"/>
</dbReference>
<protein>
    <recommendedName>
        <fullName evidence="7">BRCT domain-containing protein</fullName>
    </recommendedName>
</protein>
<dbReference type="AlphaFoldDB" id="A0ABD2NX28"/>
<evidence type="ECO:0000256" key="5">
    <source>
        <dbReference type="ARBA" id="ARBA00023242"/>
    </source>
</evidence>
<accession>A0ABD2NX28</accession>
<dbReference type="Proteomes" id="UP001516400">
    <property type="component" value="Unassembled WGS sequence"/>
</dbReference>
<dbReference type="Gene3D" id="3.40.50.10190">
    <property type="entry name" value="BRCT domain"/>
    <property type="match status" value="2"/>
</dbReference>
<gene>
    <name evidence="8" type="ORF">HHI36_006262</name>
</gene>
<evidence type="ECO:0000256" key="1">
    <source>
        <dbReference type="ARBA" id="ARBA00004123"/>
    </source>
</evidence>
<feature type="domain" description="BRCT" evidence="7">
    <location>
        <begin position="465"/>
        <end position="564"/>
    </location>
</feature>
<keyword evidence="5" id="KW-0539">Nucleus</keyword>
<dbReference type="SUPFAM" id="SSF52113">
    <property type="entry name" value="BRCT domain"/>
    <property type="match status" value="2"/>
</dbReference>
<evidence type="ECO:0000256" key="2">
    <source>
        <dbReference type="ARBA" id="ARBA00022737"/>
    </source>
</evidence>
<dbReference type="InterPro" id="IPR036420">
    <property type="entry name" value="BRCT_dom_sf"/>
</dbReference>
<proteinExistence type="predicted"/>
<dbReference type="PROSITE" id="PS50172">
    <property type="entry name" value="BRCT"/>
    <property type="match status" value="2"/>
</dbReference>
<dbReference type="GO" id="GO:0005634">
    <property type="term" value="C:nucleus"/>
    <property type="evidence" value="ECO:0007669"/>
    <property type="project" value="UniProtKB-SubCell"/>
</dbReference>
<feature type="region of interest" description="Disordered" evidence="6">
    <location>
        <begin position="209"/>
        <end position="235"/>
    </location>
</feature>
<keyword evidence="2" id="KW-0677">Repeat</keyword>
<reference evidence="8 9" key="1">
    <citation type="journal article" date="2021" name="BMC Biol.">
        <title>Horizontally acquired antibacterial genes associated with adaptive radiation of ladybird beetles.</title>
        <authorList>
            <person name="Li H.S."/>
            <person name="Tang X.F."/>
            <person name="Huang Y.H."/>
            <person name="Xu Z.Y."/>
            <person name="Chen M.L."/>
            <person name="Du X.Y."/>
            <person name="Qiu B.Y."/>
            <person name="Chen P.T."/>
            <person name="Zhang W."/>
            <person name="Slipinski A."/>
            <person name="Escalona H.E."/>
            <person name="Waterhouse R.M."/>
            <person name="Zwick A."/>
            <person name="Pang H."/>
        </authorList>
    </citation>
    <scope>NUCLEOTIDE SEQUENCE [LARGE SCALE GENOMIC DNA]</scope>
    <source>
        <strain evidence="8">SYSU2018</strain>
    </source>
</reference>
<evidence type="ECO:0000313" key="9">
    <source>
        <dbReference type="Proteomes" id="UP001516400"/>
    </source>
</evidence>
<dbReference type="PANTHER" id="PTHR13763">
    <property type="entry name" value="BREAST CANCER TYPE 1 SUSCEPTIBILITY PROTEIN BRCA1"/>
    <property type="match status" value="1"/>
</dbReference>
<keyword evidence="3" id="KW-0227">DNA damage</keyword>
<organism evidence="8 9">
    <name type="scientific">Cryptolaemus montrouzieri</name>
    <dbReference type="NCBI Taxonomy" id="559131"/>
    <lineage>
        <taxon>Eukaryota</taxon>
        <taxon>Metazoa</taxon>
        <taxon>Ecdysozoa</taxon>
        <taxon>Arthropoda</taxon>
        <taxon>Hexapoda</taxon>
        <taxon>Insecta</taxon>
        <taxon>Pterygota</taxon>
        <taxon>Neoptera</taxon>
        <taxon>Endopterygota</taxon>
        <taxon>Coleoptera</taxon>
        <taxon>Polyphaga</taxon>
        <taxon>Cucujiformia</taxon>
        <taxon>Coccinelloidea</taxon>
        <taxon>Coccinellidae</taxon>
        <taxon>Scymninae</taxon>
        <taxon>Scymnini</taxon>
        <taxon>Cryptolaemus</taxon>
    </lineage>
</organism>
<dbReference type="PANTHER" id="PTHR13763:SF0">
    <property type="entry name" value="BREAST CANCER TYPE 1 SUSCEPTIBILITY PROTEIN"/>
    <property type="match status" value="1"/>
</dbReference>
<evidence type="ECO:0000256" key="6">
    <source>
        <dbReference type="SAM" id="MobiDB-lite"/>
    </source>
</evidence>
<dbReference type="GO" id="GO:0006281">
    <property type="term" value="P:DNA repair"/>
    <property type="evidence" value="ECO:0007669"/>
    <property type="project" value="UniProtKB-KW"/>
</dbReference>
<evidence type="ECO:0000313" key="8">
    <source>
        <dbReference type="EMBL" id="KAL3283103.1"/>
    </source>
</evidence>
<evidence type="ECO:0000259" key="7">
    <source>
        <dbReference type="PROSITE" id="PS50172"/>
    </source>
</evidence>